<name>A0A7L4YHG9_9ACTN</name>
<evidence type="ECO:0000313" key="3">
    <source>
        <dbReference type="Proteomes" id="UP000463857"/>
    </source>
</evidence>
<dbReference type="Gene3D" id="1.25.40.10">
    <property type="entry name" value="Tetratricopeptide repeat domain"/>
    <property type="match status" value="1"/>
</dbReference>
<dbReference type="RefSeq" id="WP_159541942.1">
    <property type="nucleotide sequence ID" value="NZ_CP047156.1"/>
</dbReference>
<evidence type="ECO:0000256" key="1">
    <source>
        <dbReference type="SAM" id="MobiDB-lite"/>
    </source>
</evidence>
<dbReference type="KEGG" id="eke:EK0264_00620"/>
<dbReference type="EMBL" id="CP047156">
    <property type="protein sequence ID" value="QHB98945.1"/>
    <property type="molecule type" value="Genomic_DNA"/>
</dbReference>
<dbReference type="SUPFAM" id="SSF48452">
    <property type="entry name" value="TPR-like"/>
    <property type="match status" value="1"/>
</dbReference>
<evidence type="ECO:0000313" key="2">
    <source>
        <dbReference type="EMBL" id="QHB98945.1"/>
    </source>
</evidence>
<dbReference type="InterPro" id="IPR011990">
    <property type="entry name" value="TPR-like_helical_dom_sf"/>
</dbReference>
<feature type="region of interest" description="Disordered" evidence="1">
    <location>
        <begin position="187"/>
        <end position="207"/>
    </location>
</feature>
<dbReference type="AlphaFoldDB" id="A0A7L4YHG9"/>
<accession>A0A7L4YHG9</accession>
<keyword evidence="3" id="KW-1185">Reference proteome</keyword>
<evidence type="ECO:0008006" key="4">
    <source>
        <dbReference type="Google" id="ProtNLM"/>
    </source>
</evidence>
<dbReference type="Proteomes" id="UP000463857">
    <property type="component" value="Chromosome"/>
</dbReference>
<feature type="compositionally biased region" description="Basic and acidic residues" evidence="1">
    <location>
        <begin position="198"/>
        <end position="207"/>
    </location>
</feature>
<dbReference type="InParanoid" id="A0A7L4YHG9"/>
<dbReference type="OrthoDB" id="3215237at2"/>
<sequence length="207" mass="22245">MLDRSVLRDLNGLGPKADQVALHLVAAGVLVDEDPEAALEHARTARALAPRLAPVREAAGVVAYQAGEWAEAVRELRAARRITGDQSQLPLIADSERALGRPERAIELAQSPEAGQLRGPAAAEMAIVHSGARRDLGEDLAALTVLERFGLSEGNPQPWSARLWYAYAEALVAVDRMAEARRWFTAASAADQDGETDAAERLDELPD</sequence>
<proteinExistence type="predicted"/>
<gene>
    <name evidence="2" type="ORF">EK0264_00620</name>
</gene>
<organism evidence="2 3">
    <name type="scientific">Epidermidibacterium keratini</name>
    <dbReference type="NCBI Taxonomy" id="1891644"/>
    <lineage>
        <taxon>Bacteria</taxon>
        <taxon>Bacillati</taxon>
        <taxon>Actinomycetota</taxon>
        <taxon>Actinomycetes</taxon>
        <taxon>Sporichthyales</taxon>
        <taxon>Sporichthyaceae</taxon>
        <taxon>Epidermidibacterium</taxon>
    </lineage>
</organism>
<protein>
    <recommendedName>
        <fullName evidence="4">Tetratricopeptide repeat protein</fullName>
    </recommendedName>
</protein>
<reference evidence="2 3" key="1">
    <citation type="journal article" date="2018" name="Int. J. Syst. Evol. Microbiol.">
        <title>Epidermidibacterium keratini gen. nov., sp. nov., a member of the family Sporichthyaceae, isolated from keratin epidermis.</title>
        <authorList>
            <person name="Lee D.G."/>
            <person name="Trujillo M.E."/>
            <person name="Kang S."/>
            <person name="Nam J.J."/>
            <person name="Kim Y.J."/>
        </authorList>
    </citation>
    <scope>NUCLEOTIDE SEQUENCE [LARGE SCALE GENOMIC DNA]</scope>
    <source>
        <strain evidence="2 3">EPI-7</strain>
    </source>
</reference>